<dbReference type="InterPro" id="IPR029044">
    <property type="entry name" value="Nucleotide-diphossugar_trans"/>
</dbReference>
<keyword evidence="1 8" id="KW-0963">Cytoplasm</keyword>
<feature type="binding site" evidence="8">
    <location>
        <position position="68"/>
    </location>
    <ligand>
        <name>GTP</name>
        <dbReference type="ChEBI" id="CHEBI:37565"/>
    </ligand>
</feature>
<evidence type="ECO:0000313" key="11">
    <source>
        <dbReference type="Proteomes" id="UP001262889"/>
    </source>
</evidence>
<evidence type="ECO:0000256" key="8">
    <source>
        <dbReference type="HAMAP-Rule" id="MF_00316"/>
    </source>
</evidence>
<dbReference type="Proteomes" id="UP001262889">
    <property type="component" value="Unassembled WGS sequence"/>
</dbReference>
<gene>
    <name evidence="8" type="primary">mobA</name>
    <name evidence="10" type="ORF">RM553_11640</name>
</gene>
<keyword evidence="5 8" id="KW-0460">Magnesium</keyword>
<comment type="caution">
    <text evidence="10">The sequence shown here is derived from an EMBL/GenBank/DDBJ whole genome shotgun (WGS) entry which is preliminary data.</text>
</comment>
<evidence type="ECO:0000259" key="9">
    <source>
        <dbReference type="Pfam" id="PF12804"/>
    </source>
</evidence>
<evidence type="ECO:0000256" key="4">
    <source>
        <dbReference type="ARBA" id="ARBA00022741"/>
    </source>
</evidence>
<dbReference type="Pfam" id="PF12804">
    <property type="entry name" value="NTP_transf_3"/>
    <property type="match status" value="1"/>
</dbReference>
<sequence length="197" mass="22299">MINKNTISAFVLCGGKSSRMGTEKGFVNYKGNSFIEWSIKAIEPFTSNIKLVTGNKDYEQFPYPLLKDDIEEKGPAGAIFTALKTNTSDWNLFLSCDMPGILPWIIEYLITNADPQASVSFLNEAGRDYPLAGLYHQKCLPVFSEAIKKGNLRLMKILEKVDFKRVEMPASQKRFLNNVNTKEELEHLINTQHEDSL</sequence>
<protein>
    <recommendedName>
        <fullName evidence="8">Probable molybdenum cofactor guanylyltransferase</fullName>
        <shortName evidence="8">MoCo guanylyltransferase</shortName>
        <ecNumber evidence="8">2.7.7.77</ecNumber>
    </recommendedName>
    <alternativeName>
        <fullName evidence="8">GTP:molybdopterin guanylyltransferase</fullName>
    </alternativeName>
    <alternativeName>
        <fullName evidence="8">Mo-MPT guanylyltransferase</fullName>
    </alternativeName>
    <alternativeName>
        <fullName evidence="8">Molybdopterin guanylyltransferase</fullName>
    </alternativeName>
    <alternativeName>
        <fullName evidence="8">Molybdopterin-guanine dinucleotide synthase</fullName>
        <shortName evidence="8">MGD synthase</shortName>
    </alternativeName>
</protein>
<evidence type="ECO:0000256" key="7">
    <source>
        <dbReference type="ARBA" id="ARBA00023150"/>
    </source>
</evidence>
<dbReference type="PANTHER" id="PTHR19136:SF81">
    <property type="entry name" value="MOLYBDENUM COFACTOR GUANYLYLTRANSFERASE"/>
    <property type="match status" value="1"/>
</dbReference>
<comment type="cofactor">
    <cofactor evidence="8">
        <name>Mg(2+)</name>
        <dbReference type="ChEBI" id="CHEBI:18420"/>
    </cofactor>
</comment>
<dbReference type="RefSeq" id="WP_311535105.1">
    <property type="nucleotide sequence ID" value="NZ_JAVRHQ010000013.1"/>
</dbReference>
<keyword evidence="2 8" id="KW-0808">Transferase</keyword>
<keyword evidence="4 8" id="KW-0547">Nucleotide-binding</keyword>
<comment type="catalytic activity">
    <reaction evidence="8">
        <text>Mo-molybdopterin + GTP + H(+) = Mo-molybdopterin guanine dinucleotide + diphosphate</text>
        <dbReference type="Rhea" id="RHEA:34243"/>
        <dbReference type="ChEBI" id="CHEBI:15378"/>
        <dbReference type="ChEBI" id="CHEBI:33019"/>
        <dbReference type="ChEBI" id="CHEBI:37565"/>
        <dbReference type="ChEBI" id="CHEBI:71302"/>
        <dbReference type="ChEBI" id="CHEBI:71310"/>
        <dbReference type="EC" id="2.7.7.77"/>
    </reaction>
</comment>
<dbReference type="Gene3D" id="3.90.550.10">
    <property type="entry name" value="Spore Coat Polysaccharide Biosynthesis Protein SpsA, Chain A"/>
    <property type="match status" value="1"/>
</dbReference>
<comment type="function">
    <text evidence="8">Transfers a GMP moiety from GTP to Mo-molybdopterin (Mo-MPT) cofactor (Moco or molybdenum cofactor) to form Mo-molybdopterin guanine dinucleotide (Mo-MGD) cofactor.</text>
</comment>
<dbReference type="PANTHER" id="PTHR19136">
    <property type="entry name" value="MOLYBDENUM COFACTOR GUANYLYLTRANSFERASE"/>
    <property type="match status" value="1"/>
</dbReference>
<dbReference type="HAMAP" id="MF_00316">
    <property type="entry name" value="MobA"/>
    <property type="match status" value="1"/>
</dbReference>
<keyword evidence="10" id="KW-0548">Nucleotidyltransferase</keyword>
<comment type="domain">
    <text evidence="8">The N-terminal domain determines nucleotide recognition and specific binding, while the C-terminal domain determines the specific binding to the target protein.</text>
</comment>
<reference evidence="10 11" key="1">
    <citation type="submission" date="2023-09" db="EMBL/GenBank/DDBJ databases">
        <authorList>
            <person name="Rey-Velasco X."/>
        </authorList>
    </citation>
    <scope>NUCLEOTIDE SEQUENCE [LARGE SCALE GENOMIC DNA]</scope>
    <source>
        <strain evidence="10 11">F363</strain>
    </source>
</reference>
<comment type="similarity">
    <text evidence="8">Belongs to the MobA family.</text>
</comment>
<organism evidence="10 11">
    <name type="scientific">Autumnicola tepida</name>
    <dbReference type="NCBI Taxonomy" id="3075595"/>
    <lineage>
        <taxon>Bacteria</taxon>
        <taxon>Pseudomonadati</taxon>
        <taxon>Bacteroidota</taxon>
        <taxon>Flavobacteriia</taxon>
        <taxon>Flavobacteriales</taxon>
        <taxon>Flavobacteriaceae</taxon>
        <taxon>Autumnicola</taxon>
    </lineage>
</organism>
<feature type="binding site" evidence="8">
    <location>
        <position position="97"/>
    </location>
    <ligand>
        <name>GTP</name>
        <dbReference type="ChEBI" id="CHEBI:37565"/>
    </ligand>
</feature>
<proteinExistence type="inferred from homology"/>
<evidence type="ECO:0000256" key="5">
    <source>
        <dbReference type="ARBA" id="ARBA00022842"/>
    </source>
</evidence>
<feature type="binding site" evidence="8">
    <location>
        <begin position="12"/>
        <end position="14"/>
    </location>
    <ligand>
        <name>GTP</name>
        <dbReference type="ChEBI" id="CHEBI:37565"/>
    </ligand>
</feature>
<evidence type="ECO:0000313" key="10">
    <source>
        <dbReference type="EMBL" id="MDT0643485.1"/>
    </source>
</evidence>
<feature type="binding site" evidence="8">
    <location>
        <position position="97"/>
    </location>
    <ligand>
        <name>Mg(2+)</name>
        <dbReference type="ChEBI" id="CHEBI:18420"/>
    </ligand>
</feature>
<dbReference type="SUPFAM" id="SSF53448">
    <property type="entry name" value="Nucleotide-diphospho-sugar transferases"/>
    <property type="match status" value="1"/>
</dbReference>
<evidence type="ECO:0000256" key="2">
    <source>
        <dbReference type="ARBA" id="ARBA00022679"/>
    </source>
</evidence>
<keyword evidence="3 8" id="KW-0479">Metal-binding</keyword>
<evidence type="ECO:0000256" key="6">
    <source>
        <dbReference type="ARBA" id="ARBA00023134"/>
    </source>
</evidence>
<dbReference type="GO" id="GO:0061603">
    <property type="term" value="F:molybdenum cofactor guanylyltransferase activity"/>
    <property type="evidence" value="ECO:0007669"/>
    <property type="project" value="UniProtKB-EC"/>
</dbReference>
<dbReference type="InterPro" id="IPR025877">
    <property type="entry name" value="MobA-like_NTP_Trfase"/>
</dbReference>
<comment type="caution">
    <text evidence="8">Lacks conserved residue(s) required for the propagation of feature annotation.</text>
</comment>
<keyword evidence="7 8" id="KW-0501">Molybdenum cofactor biosynthesis</keyword>
<name>A0ABU3CAX2_9FLAO</name>
<dbReference type="CDD" id="cd02503">
    <property type="entry name" value="MobA"/>
    <property type="match status" value="1"/>
</dbReference>
<comment type="subcellular location">
    <subcellularLocation>
        <location evidence="8">Cytoplasm</location>
    </subcellularLocation>
</comment>
<keyword evidence="11" id="KW-1185">Reference proteome</keyword>
<evidence type="ECO:0000256" key="3">
    <source>
        <dbReference type="ARBA" id="ARBA00022723"/>
    </source>
</evidence>
<dbReference type="InterPro" id="IPR013482">
    <property type="entry name" value="Molybde_CF_guanTrfase"/>
</dbReference>
<keyword evidence="6 8" id="KW-0342">GTP-binding</keyword>
<evidence type="ECO:0000256" key="1">
    <source>
        <dbReference type="ARBA" id="ARBA00022490"/>
    </source>
</evidence>
<accession>A0ABU3CAX2</accession>
<feature type="binding site" evidence="8">
    <location>
        <position position="24"/>
    </location>
    <ligand>
        <name>GTP</name>
        <dbReference type="ChEBI" id="CHEBI:37565"/>
    </ligand>
</feature>
<dbReference type="EC" id="2.7.7.77" evidence="8"/>
<feature type="domain" description="MobA-like NTP transferase" evidence="9">
    <location>
        <begin position="9"/>
        <end position="159"/>
    </location>
</feature>
<dbReference type="EMBL" id="JAVRHQ010000013">
    <property type="protein sequence ID" value="MDT0643485.1"/>
    <property type="molecule type" value="Genomic_DNA"/>
</dbReference>